<dbReference type="PANTHER" id="PTHR45648">
    <property type="entry name" value="GDSL LIPASE/ACYLHYDROLASE FAMILY PROTEIN (AFU_ORTHOLOGUE AFUA_4G14700)"/>
    <property type="match status" value="1"/>
</dbReference>
<comment type="caution">
    <text evidence="2">The sequence shown here is derived from an EMBL/GenBank/DDBJ whole genome shotgun (WGS) entry which is preliminary data.</text>
</comment>
<evidence type="ECO:0000256" key="1">
    <source>
        <dbReference type="ARBA" id="ARBA00022801"/>
    </source>
</evidence>
<dbReference type="Proteomes" id="UP001187682">
    <property type="component" value="Unassembled WGS sequence"/>
</dbReference>
<gene>
    <name evidence="2" type="ORF">DNG_02099</name>
</gene>
<dbReference type="CDD" id="cd01846">
    <property type="entry name" value="fatty_acyltransferase_like"/>
    <property type="match status" value="1"/>
</dbReference>
<dbReference type="InterPro" id="IPR051058">
    <property type="entry name" value="GDSL_Est/Lipase"/>
</dbReference>
<dbReference type="EMBL" id="ONZQ02000002">
    <property type="protein sequence ID" value="SPN99060.1"/>
    <property type="molecule type" value="Genomic_DNA"/>
</dbReference>
<dbReference type="Pfam" id="PF00657">
    <property type="entry name" value="Lipase_GDSL"/>
    <property type="match status" value="1"/>
</dbReference>
<name>A0AAE8MSQ8_9PEZI</name>
<evidence type="ECO:0000313" key="3">
    <source>
        <dbReference type="Proteomes" id="UP001187682"/>
    </source>
</evidence>
<sequence length="337" mass="37462">MATIATASCLKFQNLVSFGDSITDEGRLPYFVNNGELPPAGMIVPPNNKTASGGQSWPRFVAQKAGVNSLNYAIGGAVCSNELVPRYNPDFWGEEPMPAIMDNEIPTYLAELELDFYEGGRTADNTVYTLWIGTNDMGSLGYLSDQQAPGKTITDFVECNWEIFDVIYETGGRHFVLFNVFPYDQAPLYNLPERGGRPDPAFNPGKTETNMTLFYVKAQQYSTSINTMFDYGAPFQLLTENRWPGVTLTVVDIHSLMSDIIASPEGHLEAPANVTGVYTVCKDLLGLHCIDSEESKDSFMFYDDLHPSERMEEIFADEFLKALAGTSEYAKTYKSHK</sequence>
<reference evidence="2" key="1">
    <citation type="submission" date="2018-03" db="EMBL/GenBank/DDBJ databases">
        <authorList>
            <person name="Guldener U."/>
        </authorList>
    </citation>
    <scope>NUCLEOTIDE SEQUENCE</scope>
</reference>
<dbReference type="PANTHER" id="PTHR45648:SF22">
    <property type="entry name" value="GDSL LIPASE_ACYLHYDROLASE FAMILY PROTEIN (AFU_ORTHOLOGUE AFUA_4G14700)"/>
    <property type="match status" value="1"/>
</dbReference>
<dbReference type="InterPro" id="IPR036514">
    <property type="entry name" value="SGNH_hydro_sf"/>
</dbReference>
<dbReference type="GO" id="GO:0016788">
    <property type="term" value="F:hydrolase activity, acting on ester bonds"/>
    <property type="evidence" value="ECO:0007669"/>
    <property type="project" value="InterPro"/>
</dbReference>
<organism evidence="2 3">
    <name type="scientific">Cephalotrichum gorgonifer</name>
    <dbReference type="NCBI Taxonomy" id="2041049"/>
    <lineage>
        <taxon>Eukaryota</taxon>
        <taxon>Fungi</taxon>
        <taxon>Dikarya</taxon>
        <taxon>Ascomycota</taxon>
        <taxon>Pezizomycotina</taxon>
        <taxon>Sordariomycetes</taxon>
        <taxon>Hypocreomycetidae</taxon>
        <taxon>Microascales</taxon>
        <taxon>Microascaceae</taxon>
        <taxon>Cephalotrichum</taxon>
    </lineage>
</organism>
<proteinExistence type="predicted"/>
<dbReference type="SUPFAM" id="SSF52266">
    <property type="entry name" value="SGNH hydrolase"/>
    <property type="match status" value="1"/>
</dbReference>
<accession>A0AAE8MSQ8</accession>
<keyword evidence="3" id="KW-1185">Reference proteome</keyword>
<dbReference type="Gene3D" id="3.40.50.1110">
    <property type="entry name" value="SGNH hydrolase"/>
    <property type="match status" value="1"/>
</dbReference>
<protein>
    <submittedName>
        <fullName evidence="2">Related to GDSL lipase/acylhydrolase family protein</fullName>
    </submittedName>
</protein>
<dbReference type="InterPro" id="IPR001087">
    <property type="entry name" value="GDSL"/>
</dbReference>
<keyword evidence="1" id="KW-0378">Hydrolase</keyword>
<dbReference type="AlphaFoldDB" id="A0AAE8MSQ8"/>
<evidence type="ECO:0000313" key="2">
    <source>
        <dbReference type="EMBL" id="SPN99060.1"/>
    </source>
</evidence>